<keyword evidence="2" id="KW-1185">Reference proteome</keyword>
<reference evidence="2" key="1">
    <citation type="journal article" date="2010" name="Nat. Biotechnol.">
        <title>Draft genome sequence of the oilseed species Ricinus communis.</title>
        <authorList>
            <person name="Chan A.P."/>
            <person name="Crabtree J."/>
            <person name="Zhao Q."/>
            <person name="Lorenzi H."/>
            <person name="Orvis J."/>
            <person name="Puiu D."/>
            <person name="Melake-Berhan A."/>
            <person name="Jones K.M."/>
            <person name="Redman J."/>
            <person name="Chen G."/>
            <person name="Cahoon E.B."/>
            <person name="Gedil M."/>
            <person name="Stanke M."/>
            <person name="Haas B.J."/>
            <person name="Wortman J.R."/>
            <person name="Fraser-Liggett C.M."/>
            <person name="Ravel J."/>
            <person name="Rabinowicz P.D."/>
        </authorList>
    </citation>
    <scope>NUCLEOTIDE SEQUENCE [LARGE SCALE GENOMIC DNA]</scope>
    <source>
        <strain evidence="2">cv. Hale</strain>
    </source>
</reference>
<evidence type="ECO:0000313" key="2">
    <source>
        <dbReference type="Proteomes" id="UP000008311"/>
    </source>
</evidence>
<evidence type="ECO:0000313" key="1">
    <source>
        <dbReference type="EMBL" id="EEF50193.1"/>
    </source>
</evidence>
<protein>
    <submittedName>
        <fullName evidence="1">Uncharacterized protein</fullName>
    </submittedName>
</protein>
<dbReference type="AlphaFoldDB" id="B9REJ0"/>
<dbReference type="EMBL" id="EQ973776">
    <property type="protein sequence ID" value="EEF50193.1"/>
    <property type="molecule type" value="Genomic_DNA"/>
</dbReference>
<accession>B9REJ0</accession>
<proteinExistence type="predicted"/>
<dbReference type="Proteomes" id="UP000008311">
    <property type="component" value="Unassembled WGS sequence"/>
</dbReference>
<dbReference type="InParanoid" id="B9REJ0"/>
<sequence>MACLCRHNKDIGSKYFLRLVIYGAGCMVRLGLNYVSGGNVAATTARSVNLQPRREAPPSGPVVQVAQALP</sequence>
<name>B9REJ0_RICCO</name>
<organism evidence="1 2">
    <name type="scientific">Ricinus communis</name>
    <name type="common">Castor bean</name>
    <dbReference type="NCBI Taxonomy" id="3988"/>
    <lineage>
        <taxon>Eukaryota</taxon>
        <taxon>Viridiplantae</taxon>
        <taxon>Streptophyta</taxon>
        <taxon>Embryophyta</taxon>
        <taxon>Tracheophyta</taxon>
        <taxon>Spermatophyta</taxon>
        <taxon>Magnoliopsida</taxon>
        <taxon>eudicotyledons</taxon>
        <taxon>Gunneridae</taxon>
        <taxon>Pentapetalae</taxon>
        <taxon>rosids</taxon>
        <taxon>fabids</taxon>
        <taxon>Malpighiales</taxon>
        <taxon>Euphorbiaceae</taxon>
        <taxon>Acalyphoideae</taxon>
        <taxon>Acalypheae</taxon>
        <taxon>Ricinus</taxon>
    </lineage>
</organism>
<gene>
    <name evidence="1" type="ORF">RCOM_1771780</name>
</gene>